<organism evidence="5">
    <name type="scientific">Brugia pahangi</name>
    <name type="common">Filarial nematode worm</name>
    <dbReference type="NCBI Taxonomy" id="6280"/>
    <lineage>
        <taxon>Eukaryota</taxon>
        <taxon>Metazoa</taxon>
        <taxon>Ecdysozoa</taxon>
        <taxon>Nematoda</taxon>
        <taxon>Chromadorea</taxon>
        <taxon>Rhabditida</taxon>
        <taxon>Spirurina</taxon>
        <taxon>Spiruromorpha</taxon>
        <taxon>Filarioidea</taxon>
        <taxon>Onchocercidae</taxon>
        <taxon>Brugia</taxon>
    </lineage>
</organism>
<evidence type="ECO:0000313" key="5">
    <source>
        <dbReference type="WBParaSite" id="BPAG_0000311401-mRNA-1"/>
    </source>
</evidence>
<reference evidence="5" key="1">
    <citation type="submission" date="2017-02" db="UniProtKB">
        <authorList>
            <consortium name="WormBaseParasite"/>
        </authorList>
    </citation>
    <scope>IDENTIFICATION</scope>
</reference>
<dbReference type="PROSITE" id="PS50090">
    <property type="entry name" value="MYB_LIKE"/>
    <property type="match status" value="1"/>
</dbReference>
<dbReference type="STRING" id="6280.A0A0N4T4I4"/>
<proteinExistence type="predicted"/>
<protein>
    <submittedName>
        <fullName evidence="5">Myb-like domain-containing protein</fullName>
    </submittedName>
</protein>
<evidence type="ECO:0000256" key="1">
    <source>
        <dbReference type="SAM" id="MobiDB-lite"/>
    </source>
</evidence>
<evidence type="ECO:0000259" key="2">
    <source>
        <dbReference type="PROSITE" id="PS50090"/>
    </source>
</evidence>
<keyword evidence="4" id="KW-1185">Reference proteome</keyword>
<name>A0A0N4T4I4_BRUPA</name>
<feature type="compositionally biased region" description="Basic and acidic residues" evidence="1">
    <location>
        <begin position="301"/>
        <end position="310"/>
    </location>
</feature>
<accession>A0A0N4T4I4</accession>
<evidence type="ECO:0000313" key="4">
    <source>
        <dbReference type="Proteomes" id="UP000278627"/>
    </source>
</evidence>
<reference evidence="3 4" key="2">
    <citation type="submission" date="2018-11" db="EMBL/GenBank/DDBJ databases">
        <authorList>
            <consortium name="Pathogen Informatics"/>
        </authorList>
    </citation>
    <scope>NUCLEOTIDE SEQUENCE [LARGE SCALE GENOMIC DNA]</scope>
</reference>
<feature type="region of interest" description="Disordered" evidence="1">
    <location>
        <begin position="292"/>
        <end position="318"/>
    </location>
</feature>
<dbReference type="Gene3D" id="1.10.10.60">
    <property type="entry name" value="Homeodomain-like"/>
    <property type="match status" value="1"/>
</dbReference>
<evidence type="ECO:0000313" key="3">
    <source>
        <dbReference type="EMBL" id="VDN84270.1"/>
    </source>
</evidence>
<gene>
    <name evidence="3" type="ORF">BPAG_LOCUS3084</name>
</gene>
<dbReference type="WBParaSite" id="BPAG_0000311401-mRNA-1">
    <property type="protein sequence ID" value="BPAG_0000311401-mRNA-1"/>
    <property type="gene ID" value="BPAG_0000311401"/>
</dbReference>
<dbReference type="InterPro" id="IPR001005">
    <property type="entry name" value="SANT/Myb"/>
</dbReference>
<dbReference type="EMBL" id="UZAD01000704">
    <property type="protein sequence ID" value="VDN84270.1"/>
    <property type="molecule type" value="Genomic_DNA"/>
</dbReference>
<dbReference type="AlphaFoldDB" id="A0A0N4T4I4"/>
<dbReference type="Proteomes" id="UP000278627">
    <property type="component" value="Unassembled WGS sequence"/>
</dbReference>
<sequence>MPFRGKHGHCSMIISSPEQGMNENTAKRHKIRKRQIKTCRNTRSQKNQKGTYLITTAVKRKDDEGQNSVRKRYWLCHLAMWNRRMVLCKMQGMAELLMVITKNAKNVQEKTWTGNDNARLKLAVRAMYPQSEKDWENLAASLRIRMAEECRNQALEILKLNIGPKKSKTADVSPDVVGTLAYQIQADRFTRQYLKVDDGSGFFEEKMDIVSNGRKVAMMPSVTTFDSDDSYYPPCVGQHQNLSKEIFTGKNDETYRERQSRYVHKILKVKNQHGRNRANVAKPSFSKNYHLQVPTTQCHQNDSDKESERDEYFEEETD</sequence>
<feature type="domain" description="Myb-like" evidence="2">
    <location>
        <begin position="104"/>
        <end position="158"/>
    </location>
</feature>